<dbReference type="AlphaFoldDB" id="A0A1B2HEC1"/>
<sequence>MMTPLEDERTAAWVLQTAVHAVLAAVFNDEPCELHTECGCVAQAELASWDRAAILTTAVEPWLRGLHPELLAELRDGVVCARIGAADEAVDHLFRVWEPLVVMAEAELDLPTRRSR</sequence>
<dbReference type="KEGG" id="led:BBK82_08235"/>
<gene>
    <name evidence="1" type="ORF">BBK82_08235</name>
</gene>
<proteinExistence type="predicted"/>
<dbReference type="Proteomes" id="UP000093053">
    <property type="component" value="Chromosome"/>
</dbReference>
<keyword evidence="2" id="KW-1185">Reference proteome</keyword>
<dbReference type="EMBL" id="CP016793">
    <property type="protein sequence ID" value="ANZ36059.1"/>
    <property type="molecule type" value="Genomic_DNA"/>
</dbReference>
<dbReference type="OrthoDB" id="9913461at2"/>
<evidence type="ECO:0000313" key="1">
    <source>
        <dbReference type="EMBL" id="ANZ36059.1"/>
    </source>
</evidence>
<evidence type="ECO:0000313" key="2">
    <source>
        <dbReference type="Proteomes" id="UP000093053"/>
    </source>
</evidence>
<organism evidence="1 2">
    <name type="scientific">Lentzea guizhouensis</name>
    <dbReference type="NCBI Taxonomy" id="1586287"/>
    <lineage>
        <taxon>Bacteria</taxon>
        <taxon>Bacillati</taxon>
        <taxon>Actinomycetota</taxon>
        <taxon>Actinomycetes</taxon>
        <taxon>Pseudonocardiales</taxon>
        <taxon>Pseudonocardiaceae</taxon>
        <taxon>Lentzea</taxon>
    </lineage>
</organism>
<dbReference type="RefSeq" id="WP_065914466.1">
    <property type="nucleotide sequence ID" value="NZ_CP016793.1"/>
</dbReference>
<accession>A0A1B2HEC1</accession>
<reference evidence="1 2" key="1">
    <citation type="submission" date="2016-07" db="EMBL/GenBank/DDBJ databases">
        <title>Complete genome sequence of the Lentzea guizhouensis DHS C013.</title>
        <authorList>
            <person name="Cao C."/>
        </authorList>
    </citation>
    <scope>NUCLEOTIDE SEQUENCE [LARGE SCALE GENOMIC DNA]</scope>
    <source>
        <strain evidence="1 2">DHS C013</strain>
    </source>
</reference>
<protein>
    <submittedName>
        <fullName evidence="1">Uncharacterized protein</fullName>
    </submittedName>
</protein>
<name>A0A1B2HEC1_9PSEU</name>